<feature type="compositionally biased region" description="Gly residues" evidence="1">
    <location>
        <begin position="63"/>
        <end position="75"/>
    </location>
</feature>
<dbReference type="EMBL" id="JAEHOC010000006">
    <property type="protein sequence ID" value="KAG2440779.1"/>
    <property type="molecule type" value="Genomic_DNA"/>
</dbReference>
<name>A0A835TI33_CHLIN</name>
<dbReference type="AlphaFoldDB" id="A0A835TI33"/>
<dbReference type="OrthoDB" id="544398at2759"/>
<feature type="region of interest" description="Disordered" evidence="1">
    <location>
        <begin position="109"/>
        <end position="168"/>
    </location>
</feature>
<feature type="region of interest" description="Disordered" evidence="1">
    <location>
        <begin position="60"/>
        <end position="82"/>
    </location>
</feature>
<organism evidence="2 3">
    <name type="scientific">Chlamydomonas incerta</name>
    <dbReference type="NCBI Taxonomy" id="51695"/>
    <lineage>
        <taxon>Eukaryota</taxon>
        <taxon>Viridiplantae</taxon>
        <taxon>Chlorophyta</taxon>
        <taxon>core chlorophytes</taxon>
        <taxon>Chlorophyceae</taxon>
        <taxon>CS clade</taxon>
        <taxon>Chlamydomonadales</taxon>
        <taxon>Chlamydomonadaceae</taxon>
        <taxon>Chlamydomonas</taxon>
    </lineage>
</organism>
<feature type="compositionally biased region" description="Low complexity" evidence="1">
    <location>
        <begin position="130"/>
        <end position="141"/>
    </location>
</feature>
<keyword evidence="3" id="KW-1185">Reference proteome</keyword>
<accession>A0A835TI33</accession>
<evidence type="ECO:0000313" key="2">
    <source>
        <dbReference type="EMBL" id="KAG2440779.1"/>
    </source>
</evidence>
<dbReference type="Proteomes" id="UP000650467">
    <property type="component" value="Unassembled WGS sequence"/>
</dbReference>
<gene>
    <name evidence="2" type="ORF">HXX76_003635</name>
</gene>
<reference evidence="2" key="1">
    <citation type="journal article" date="2020" name="bioRxiv">
        <title>Comparative genomics of Chlamydomonas.</title>
        <authorList>
            <person name="Craig R.J."/>
            <person name="Hasan A.R."/>
            <person name="Ness R.W."/>
            <person name="Keightley P.D."/>
        </authorList>
    </citation>
    <scope>NUCLEOTIDE SEQUENCE</scope>
    <source>
        <strain evidence="2">SAG 7.73</strain>
    </source>
</reference>
<proteinExistence type="predicted"/>
<sequence>MQRGHGSRTVARRFSGSPDASPALDQLQLPSSQLLRGSLQSAADGISAFPTQKNLHAEAAGSLLGGSRRGAGGGDDAMSLDDAGDVGQRLEVLLADDQHEGAGSLQLATAAASNGGPGGATHHRAGGGESPAAAGAHSGSAADEEVDGEGNAVAEPPSEPPPAGPMTDTIMTGLVGMQQRKAVIEQQVRGEGSSTVAVEFLEAMKKDFVERMNRLKAEVGSYCGSQEAAWRDTNALTQEALGRLEGARQLVRSLGLNAGHPEGAAGLLQDLEGAGRAAGGGQ</sequence>
<comment type="caution">
    <text evidence="2">The sequence shown here is derived from an EMBL/GenBank/DDBJ whole genome shotgun (WGS) entry which is preliminary data.</text>
</comment>
<protein>
    <submittedName>
        <fullName evidence="2">Uncharacterized protein</fullName>
    </submittedName>
</protein>
<feature type="region of interest" description="Disordered" evidence="1">
    <location>
        <begin position="1"/>
        <end position="26"/>
    </location>
</feature>
<evidence type="ECO:0000256" key="1">
    <source>
        <dbReference type="SAM" id="MobiDB-lite"/>
    </source>
</evidence>
<evidence type="ECO:0000313" key="3">
    <source>
        <dbReference type="Proteomes" id="UP000650467"/>
    </source>
</evidence>